<gene>
    <name evidence="2" type="ORF">B9Z55_028225</name>
</gene>
<reference evidence="3" key="1">
    <citation type="submission" date="2017-10" db="EMBL/GenBank/DDBJ databases">
        <title>Rapid genome shrinkage in a self-fertile nematode reveals novel sperm competition proteins.</title>
        <authorList>
            <person name="Yin D."/>
            <person name="Schwarz E.M."/>
            <person name="Thomas C.G."/>
            <person name="Felde R.L."/>
            <person name="Korf I.F."/>
            <person name="Cutter A.D."/>
            <person name="Schartner C.M."/>
            <person name="Ralston E.J."/>
            <person name="Meyer B.J."/>
            <person name="Haag E.S."/>
        </authorList>
    </citation>
    <scope>NUCLEOTIDE SEQUENCE [LARGE SCALE GENOMIC DNA]</scope>
    <source>
        <strain evidence="3">JU1422</strain>
    </source>
</reference>
<dbReference type="AlphaFoldDB" id="A0A2G5SCC4"/>
<evidence type="ECO:0000256" key="1">
    <source>
        <dbReference type="SAM" id="MobiDB-lite"/>
    </source>
</evidence>
<feature type="compositionally biased region" description="Low complexity" evidence="1">
    <location>
        <begin position="56"/>
        <end position="67"/>
    </location>
</feature>
<comment type="caution">
    <text evidence="2">The sequence shown here is derived from an EMBL/GenBank/DDBJ whole genome shotgun (WGS) entry which is preliminary data.</text>
</comment>
<dbReference type="EMBL" id="PDUG01000019">
    <property type="protein sequence ID" value="PIC12704.1"/>
    <property type="molecule type" value="Genomic_DNA"/>
</dbReference>
<evidence type="ECO:0000313" key="3">
    <source>
        <dbReference type="Proteomes" id="UP000230233"/>
    </source>
</evidence>
<proteinExistence type="predicted"/>
<name>A0A2G5SCC4_9PELO</name>
<protein>
    <submittedName>
        <fullName evidence="2">Uncharacterized protein</fullName>
    </submittedName>
</protein>
<accession>A0A2G5SCC4</accession>
<feature type="region of interest" description="Disordered" evidence="1">
    <location>
        <begin position="43"/>
        <end position="67"/>
    </location>
</feature>
<keyword evidence="3" id="KW-1185">Reference proteome</keyword>
<feature type="compositionally biased region" description="Polar residues" evidence="1">
    <location>
        <begin position="43"/>
        <end position="55"/>
    </location>
</feature>
<dbReference type="Proteomes" id="UP000230233">
    <property type="component" value="Unassembled WGS sequence"/>
</dbReference>
<sequence>MDEPFNNGPDGSRVQTPDDQYHDADNIYKRIYKRRCNKTAELSTTNGTTSMPNVQTATNTTNHSNATNSTVDRLANKITILDLENKYGESIELLGGSGKSQELGKKSQGKARRVDFEKKTLSKFIQLGLLHTSYL</sequence>
<feature type="region of interest" description="Disordered" evidence="1">
    <location>
        <begin position="1"/>
        <end position="25"/>
    </location>
</feature>
<evidence type="ECO:0000313" key="2">
    <source>
        <dbReference type="EMBL" id="PIC12704.1"/>
    </source>
</evidence>
<organism evidence="2 3">
    <name type="scientific">Caenorhabditis nigoni</name>
    <dbReference type="NCBI Taxonomy" id="1611254"/>
    <lineage>
        <taxon>Eukaryota</taxon>
        <taxon>Metazoa</taxon>
        <taxon>Ecdysozoa</taxon>
        <taxon>Nematoda</taxon>
        <taxon>Chromadorea</taxon>
        <taxon>Rhabditida</taxon>
        <taxon>Rhabditina</taxon>
        <taxon>Rhabditomorpha</taxon>
        <taxon>Rhabditoidea</taxon>
        <taxon>Rhabditidae</taxon>
        <taxon>Peloderinae</taxon>
        <taxon>Caenorhabditis</taxon>
    </lineage>
</organism>